<dbReference type="Proteomes" id="UP001197827">
    <property type="component" value="Unassembled WGS sequence"/>
</dbReference>
<reference evidence="1" key="1">
    <citation type="submission" date="2021-10" db="EMBL/GenBank/DDBJ databases">
        <title>Collection of gut derived symbiotic bacterial strains cultured from healthy donors.</title>
        <authorList>
            <person name="Lin H."/>
            <person name="Littmann E."/>
            <person name="Kohout C."/>
            <person name="Pamer E.G."/>
        </authorList>
    </citation>
    <scope>NUCLEOTIDE SEQUENCE</scope>
    <source>
        <strain evidence="1">DFI.5.2</strain>
    </source>
</reference>
<organism evidence="1 2">
    <name type="scientific">Faecalibacillus intestinalis</name>
    <dbReference type="NCBI Taxonomy" id="1982626"/>
    <lineage>
        <taxon>Bacteria</taxon>
        <taxon>Bacillati</taxon>
        <taxon>Bacillota</taxon>
        <taxon>Erysipelotrichia</taxon>
        <taxon>Erysipelotrichales</taxon>
        <taxon>Coprobacillaceae</taxon>
        <taxon>Faecalibacillus</taxon>
    </lineage>
</organism>
<protein>
    <submittedName>
        <fullName evidence="1">Uncharacterized protein</fullName>
    </submittedName>
</protein>
<dbReference type="AlphaFoldDB" id="A0AAW4VJM1"/>
<evidence type="ECO:0000313" key="1">
    <source>
        <dbReference type="EMBL" id="MCB8561868.1"/>
    </source>
</evidence>
<comment type="caution">
    <text evidence="1">The sequence shown here is derived from an EMBL/GenBank/DDBJ whole genome shotgun (WGS) entry which is preliminary data.</text>
</comment>
<dbReference type="EMBL" id="JAJDKQ010000012">
    <property type="protein sequence ID" value="MCB8561868.1"/>
    <property type="molecule type" value="Genomic_DNA"/>
</dbReference>
<accession>A0AAW4VJM1</accession>
<gene>
    <name evidence="1" type="ORF">LJD74_07615</name>
</gene>
<sequence>MGCHRIGLGMNSVVKEAIEMFENEEIGLNACKKIIMACKNGVYWCDGYESDVIAGMDDYCGNCLRKFSSEELIEVDRNKYFVVRNYICKSCYDHLVCDYVLNSRLLERKIMEKMA</sequence>
<proteinExistence type="predicted"/>
<dbReference type="RefSeq" id="WP_118305993.1">
    <property type="nucleotide sequence ID" value="NZ_JAJDKQ010000012.1"/>
</dbReference>
<evidence type="ECO:0000313" key="2">
    <source>
        <dbReference type="Proteomes" id="UP001197827"/>
    </source>
</evidence>
<name>A0AAW4VJM1_9FIRM</name>